<reference evidence="1 2" key="1">
    <citation type="submission" date="2011-04" db="EMBL/GenBank/DDBJ databases">
        <authorList>
            <person name="Muzny D."/>
            <person name="Qin X."/>
            <person name="Deng J."/>
            <person name="Jiang H."/>
            <person name="Liu Y."/>
            <person name="Qu J."/>
            <person name="Song X.-Z."/>
            <person name="Zhang L."/>
            <person name="Thornton R."/>
            <person name="Coyle M."/>
            <person name="Francisco L."/>
            <person name="Jackson L."/>
            <person name="Javaid M."/>
            <person name="Korchina V."/>
            <person name="Kovar C."/>
            <person name="Mata R."/>
            <person name="Mathew T."/>
            <person name="Ngo R."/>
            <person name="Nguyen L."/>
            <person name="Nguyen N."/>
            <person name="Okwuonu G."/>
            <person name="Ongeri F."/>
            <person name="Pham C."/>
            <person name="Simmons D."/>
            <person name="Wilczek-Boney K."/>
            <person name="Hale W."/>
            <person name="Jakkamsetti A."/>
            <person name="Pham P."/>
            <person name="Ruth R."/>
            <person name="San Lucas F."/>
            <person name="Warren J."/>
            <person name="Zhang J."/>
            <person name="Zhao Z."/>
            <person name="Zhou C."/>
            <person name="Zhu D."/>
            <person name="Lee S."/>
            <person name="Bess C."/>
            <person name="Blankenburg K."/>
            <person name="Forbes L."/>
            <person name="Fu Q."/>
            <person name="Gubbala S."/>
            <person name="Hirani K."/>
            <person name="Jayaseelan J.C."/>
            <person name="Lara F."/>
            <person name="Munidasa M."/>
            <person name="Palculict T."/>
            <person name="Patil S."/>
            <person name="Pu L.-L."/>
            <person name="Saada N."/>
            <person name="Tang L."/>
            <person name="Weissenberger G."/>
            <person name="Zhu Y."/>
            <person name="Hemphill L."/>
            <person name="Shang Y."/>
            <person name="Youmans B."/>
            <person name="Ayvaz T."/>
            <person name="Ross M."/>
            <person name="Santibanez J."/>
            <person name="Aqrawi P."/>
            <person name="Gross S."/>
            <person name="Joshi V."/>
            <person name="Fowler G."/>
            <person name="Nazareth L."/>
            <person name="Reid J."/>
            <person name="Worley K."/>
            <person name="Petrosino J."/>
            <person name="Highlander S."/>
            <person name="Gibbs R."/>
        </authorList>
    </citation>
    <scope>NUCLEOTIDE SEQUENCE [LARGE SCALE GENOMIC DNA]</scope>
    <source>
        <strain evidence="1 2">2681</strain>
    </source>
</reference>
<gene>
    <name evidence="1" type="ORF">HMPREF9372_1200</name>
</gene>
<accession>F9DQX0</accession>
<dbReference type="InterPro" id="IPR017642">
    <property type="entry name" value="DNA_S_mod_DndB"/>
</dbReference>
<dbReference type="Pfam" id="PF14072">
    <property type="entry name" value="DndB"/>
    <property type="match status" value="1"/>
</dbReference>
<dbReference type="AlphaFoldDB" id="F9DQX0"/>
<dbReference type="EMBL" id="AFPZ01000030">
    <property type="protein sequence ID" value="EGQ26809.1"/>
    <property type="molecule type" value="Genomic_DNA"/>
</dbReference>
<dbReference type="eggNOG" id="ENOG502Z8U6">
    <property type="taxonomic scope" value="Bacteria"/>
</dbReference>
<dbReference type="HOGENOM" id="CLU_760556_0_0_9"/>
<sequence>MVNAGVTATMSGVSYEQFGKEVLCTQTRFSMLEAMFEIDHEVQRQLDPRKRKDIRNFIIESLEKEEPFYFSPFVFSSRQNIQETEDGFVLKPGCNMYVLDGQHRLSAIASAISQLKSQKEAAEEFGNWEEARQAGEYIYRLSSYPVSMQVYLDLNQQQERQLFTDLNTERREAHSGLMLQYDQRDPYIELTRSVAEQLQLVMEIDDKHSRLTEKSTAVTSLITMRKCLIALFEGILTTKTGDPYYRGCKASEVPKISKAFFMSWQLLFPKRMADRKTYACGVTGVQVALAYTVFTLMREQSLTHLEAIQRLQLLKKKCTWKHNDPAFSHMYDKSSGQVRNHSTSTAVKRTMLKFLLLIHEEGKR</sequence>
<dbReference type="RefSeq" id="WP_009766067.1">
    <property type="nucleotide sequence ID" value="NZ_GL982997.1"/>
</dbReference>
<organism evidence="1 2">
    <name type="scientific">Sporosarcina newyorkensis 2681</name>
    <dbReference type="NCBI Taxonomy" id="1027292"/>
    <lineage>
        <taxon>Bacteria</taxon>
        <taxon>Bacillati</taxon>
        <taxon>Bacillota</taxon>
        <taxon>Bacilli</taxon>
        <taxon>Bacillales</taxon>
        <taxon>Caryophanaceae</taxon>
        <taxon>Sporosarcina</taxon>
    </lineage>
</organism>
<evidence type="ECO:0000313" key="2">
    <source>
        <dbReference type="Proteomes" id="UP000005316"/>
    </source>
</evidence>
<dbReference type="Proteomes" id="UP000005316">
    <property type="component" value="Unassembled WGS sequence"/>
</dbReference>
<dbReference type="OrthoDB" id="2439680at2"/>
<protein>
    <recommendedName>
        <fullName evidence="3">DGQHR domain protein</fullName>
    </recommendedName>
</protein>
<evidence type="ECO:0000313" key="1">
    <source>
        <dbReference type="EMBL" id="EGQ26809.1"/>
    </source>
</evidence>
<comment type="caution">
    <text evidence="1">The sequence shown here is derived from an EMBL/GenBank/DDBJ whole genome shotgun (WGS) entry which is preliminary data.</text>
</comment>
<proteinExistence type="predicted"/>
<name>F9DQX0_9BACL</name>
<dbReference type="CDD" id="cd16414">
    <property type="entry name" value="dndB_like"/>
    <property type="match status" value="1"/>
</dbReference>
<evidence type="ECO:0008006" key="3">
    <source>
        <dbReference type="Google" id="ProtNLM"/>
    </source>
</evidence>